<dbReference type="GO" id="GO:0006366">
    <property type="term" value="P:transcription by RNA polymerase II"/>
    <property type="evidence" value="ECO:0007669"/>
    <property type="project" value="TreeGrafter"/>
</dbReference>
<reference evidence="6" key="1">
    <citation type="submission" date="2020-11" db="EMBL/GenBank/DDBJ databases">
        <authorList>
            <person name="Tran Van P."/>
        </authorList>
    </citation>
    <scope>NUCLEOTIDE SEQUENCE</scope>
</reference>
<evidence type="ECO:0000259" key="5">
    <source>
        <dbReference type="Pfam" id="PF06244"/>
    </source>
</evidence>
<organism evidence="6">
    <name type="scientific">Timema monikensis</name>
    <dbReference type="NCBI Taxonomy" id="170555"/>
    <lineage>
        <taxon>Eukaryota</taxon>
        <taxon>Metazoa</taxon>
        <taxon>Ecdysozoa</taxon>
        <taxon>Arthropoda</taxon>
        <taxon>Hexapoda</taxon>
        <taxon>Insecta</taxon>
        <taxon>Pterygota</taxon>
        <taxon>Neoptera</taxon>
        <taxon>Polyneoptera</taxon>
        <taxon>Phasmatodea</taxon>
        <taxon>Timematodea</taxon>
        <taxon>Timematoidea</taxon>
        <taxon>Timematidae</taxon>
        <taxon>Timema</taxon>
    </lineage>
</organism>
<gene>
    <name evidence="6" type="ORF">TMSB3V08_LOCUS11546</name>
</gene>
<evidence type="ECO:0000256" key="1">
    <source>
        <dbReference type="ARBA" id="ARBA00004214"/>
    </source>
</evidence>
<protein>
    <recommendedName>
        <fullName evidence="5">Coiled-coil domain-containing protein</fullName>
    </recommendedName>
</protein>
<evidence type="ECO:0000256" key="3">
    <source>
        <dbReference type="ARBA" id="ARBA00023054"/>
    </source>
</evidence>
<comment type="similarity">
    <text evidence="2">Belongs to the CCDC124 family.</text>
</comment>
<evidence type="ECO:0000256" key="2">
    <source>
        <dbReference type="ARBA" id="ARBA00008296"/>
    </source>
</evidence>
<dbReference type="AlphaFoldDB" id="A0A7R9HU70"/>
<feature type="domain" description="Coiled-coil" evidence="5">
    <location>
        <begin position="93"/>
        <end position="173"/>
    </location>
</feature>
<dbReference type="GO" id="GO:0030496">
    <property type="term" value="C:midbody"/>
    <property type="evidence" value="ECO:0007669"/>
    <property type="project" value="UniProtKB-SubCell"/>
</dbReference>
<dbReference type="InterPro" id="IPR054414">
    <property type="entry name" value="Ccdc124/Oxs1_C"/>
</dbReference>
<name>A0A7R9HU70_9NEOP</name>
<comment type="subcellular location">
    <subcellularLocation>
        <location evidence="1">Midbody</location>
    </subcellularLocation>
</comment>
<dbReference type="GO" id="GO:0005634">
    <property type="term" value="C:nucleus"/>
    <property type="evidence" value="ECO:0007669"/>
    <property type="project" value="TreeGrafter"/>
</dbReference>
<feature type="region of interest" description="Disordered" evidence="4">
    <location>
        <begin position="1"/>
        <end position="69"/>
    </location>
</feature>
<dbReference type="InterPro" id="IPR010422">
    <property type="entry name" value="Ccdc124/Oxs1"/>
</dbReference>
<dbReference type="Pfam" id="PF06244">
    <property type="entry name" value="Ccdc124"/>
    <property type="match status" value="1"/>
</dbReference>
<dbReference type="PANTHER" id="PTHR21680:SF0">
    <property type="entry name" value="COILED-COIL DOMAIN-CONTAINING PROTEIN 124"/>
    <property type="match status" value="1"/>
</dbReference>
<dbReference type="PANTHER" id="PTHR21680">
    <property type="entry name" value="COILED-COIL DOMAIN-CONTAINING PROTEIN 124"/>
    <property type="match status" value="1"/>
</dbReference>
<proteinExistence type="inferred from homology"/>
<evidence type="ECO:0000256" key="4">
    <source>
        <dbReference type="SAM" id="MobiDB-lite"/>
    </source>
</evidence>
<dbReference type="GO" id="GO:0003713">
    <property type="term" value="F:transcription coactivator activity"/>
    <property type="evidence" value="ECO:0007669"/>
    <property type="project" value="TreeGrafter"/>
</dbReference>
<dbReference type="EMBL" id="OB798470">
    <property type="protein sequence ID" value="CAD7434896.1"/>
    <property type="molecule type" value="Genomic_DNA"/>
</dbReference>
<feature type="compositionally biased region" description="Basic and acidic residues" evidence="4">
    <location>
        <begin position="21"/>
        <end position="33"/>
    </location>
</feature>
<accession>A0A7R9HU70</accession>
<sequence>MPKKFVGENSKAAAAKARKSAVKDQQDTKRQQQIEDELWKEDDKHILKKQQKKDEQARKKQELLDKKAQSKALLEEELIKEPVTHIEKPLEENINRIQVEGDEARSVEEAIAVLSVKDPDVDRHPEKRLKAAYTAFEEVNMPRIKSENPTLRLSQLKQILRKDWMKSPENPLNHRFSS</sequence>
<feature type="compositionally biased region" description="Basic and acidic residues" evidence="4">
    <location>
        <begin position="52"/>
        <end position="69"/>
    </location>
</feature>
<keyword evidence="3" id="KW-0175">Coiled coil</keyword>
<evidence type="ECO:0000313" key="6">
    <source>
        <dbReference type="EMBL" id="CAD7434896.1"/>
    </source>
</evidence>